<sequence length="120" mass="12046">MHQIILLTALTATSGLFGGGRQQCGTSRCGRPTLGFSAFAPQQRFAQPQISACQPGTACGTTAPAAYPTYAAPQAPVAAPQAPVAAPQAPIAAPQAAAYPSYYYPTAVSSCAGGSCAARR</sequence>
<dbReference type="RefSeq" id="WP_406695381.1">
    <property type="nucleotide sequence ID" value="NZ_CP155447.1"/>
</dbReference>
<dbReference type="EMBL" id="CP155447">
    <property type="protein sequence ID" value="XBH02640.1"/>
    <property type="molecule type" value="Genomic_DNA"/>
</dbReference>
<evidence type="ECO:0000313" key="1">
    <source>
        <dbReference type="EMBL" id="XBH02640.1"/>
    </source>
</evidence>
<proteinExistence type="predicted"/>
<reference evidence="1" key="1">
    <citation type="submission" date="2024-05" db="EMBL/GenBank/DDBJ databases">
        <title>Planctomycetes of the genus Singulisphaera possess chitinolytic capabilities.</title>
        <authorList>
            <person name="Ivanova A."/>
        </authorList>
    </citation>
    <scope>NUCLEOTIDE SEQUENCE</scope>
    <source>
        <strain evidence="1">Ch08T</strain>
    </source>
</reference>
<organism evidence="1">
    <name type="scientific">Singulisphaera sp. Ch08</name>
    <dbReference type="NCBI Taxonomy" id="3120278"/>
    <lineage>
        <taxon>Bacteria</taxon>
        <taxon>Pseudomonadati</taxon>
        <taxon>Planctomycetota</taxon>
        <taxon>Planctomycetia</taxon>
        <taxon>Isosphaerales</taxon>
        <taxon>Isosphaeraceae</taxon>
        <taxon>Singulisphaera</taxon>
    </lineage>
</organism>
<name>A0AAU7CBY6_9BACT</name>
<accession>A0AAU7CBY6</accession>
<dbReference type="AlphaFoldDB" id="A0AAU7CBY6"/>
<protein>
    <submittedName>
        <fullName evidence="1">Uncharacterized protein</fullName>
    </submittedName>
</protein>
<gene>
    <name evidence="1" type="ORF">V5E97_30590</name>
</gene>